<keyword evidence="4" id="KW-1185">Reference proteome</keyword>
<dbReference type="CDD" id="cd09113">
    <property type="entry name" value="PLDc_ymdC_like_2"/>
    <property type="match status" value="1"/>
</dbReference>
<gene>
    <name evidence="3" type="ORF">ACFOEV_19595</name>
</gene>
<feature type="signal peptide" evidence="1">
    <location>
        <begin position="1"/>
        <end position="23"/>
    </location>
</feature>
<dbReference type="Gene3D" id="3.30.870.10">
    <property type="entry name" value="Endonuclease Chain A"/>
    <property type="match status" value="2"/>
</dbReference>
<dbReference type="PANTHER" id="PTHR21248">
    <property type="entry name" value="CARDIOLIPIN SYNTHASE"/>
    <property type="match status" value="1"/>
</dbReference>
<proteinExistence type="predicted"/>
<dbReference type="Proteomes" id="UP001595579">
    <property type="component" value="Unassembled WGS sequence"/>
</dbReference>
<evidence type="ECO:0000313" key="4">
    <source>
        <dbReference type="Proteomes" id="UP001595579"/>
    </source>
</evidence>
<sequence>MTKGKRLLLALTGAMLLPGCATIEVPRTYSTALDGDASTTTYLGAWAQQAAKQHEELNGLRLLTEGPVAFALRVALAEHAQKTLDVQTYIFGNDHAGRALLKRMLHAAQRGVRVRLLLDDTASLGKQDMLAAFDSHPNTEVRVFNPIPAARRSWLGYHLALAVDFEHRHRRMHNKLWLADGAVGITGGRNLSDEYFEVADSKLNFNDLDVLAIGPVVDALSESFDDYWNYPLAVPLRYFVQAPPAAWHDLLAELNASGGQERALSAPSPVQRLVGEAGQALLASLEWAPVIALWDRPEKLDAEGYPALELTLLDQLGDAFRSLKRRLLIISPFVVPTPASIRYQETLAERGITLTLLTNSLEAMDHPSLHGAYAPWRPALLANGARLFELRAAPEAEDESRTSDDISSLHIKAMAFDDERVFIGSMNADPRAVWWNSEIGLLVDSPALGQQLWSLAEQGMDPKRSYRVRLEDGRLIWQTEVAGRRVTLEKEPGGAWRHFQSWTIRLLNIEHLL</sequence>
<dbReference type="InterPro" id="IPR001736">
    <property type="entry name" value="PLipase_D/transphosphatidylase"/>
</dbReference>
<name>A0ABV7LTY4_9GAMM</name>
<dbReference type="SUPFAM" id="SSF56024">
    <property type="entry name" value="Phospholipase D/nuclease"/>
    <property type="match status" value="2"/>
</dbReference>
<dbReference type="CDD" id="cd09111">
    <property type="entry name" value="PLDc_ymdC_like_1"/>
    <property type="match status" value="1"/>
</dbReference>
<evidence type="ECO:0000313" key="3">
    <source>
        <dbReference type="EMBL" id="MFC3285807.1"/>
    </source>
</evidence>
<protein>
    <submittedName>
        <fullName evidence="3">Phospholipase D family protein</fullName>
    </submittedName>
</protein>
<dbReference type="PANTHER" id="PTHR21248:SF12">
    <property type="entry name" value="CARDIOLIPIN SYNTHASE C"/>
    <property type="match status" value="1"/>
</dbReference>
<dbReference type="EMBL" id="JBHRUG010000047">
    <property type="protein sequence ID" value="MFC3285807.1"/>
    <property type="molecule type" value="Genomic_DNA"/>
</dbReference>
<comment type="caution">
    <text evidence="3">The sequence shown here is derived from an EMBL/GenBank/DDBJ whole genome shotgun (WGS) entry which is preliminary data.</text>
</comment>
<dbReference type="Pfam" id="PF13091">
    <property type="entry name" value="PLDc_2"/>
    <property type="match status" value="2"/>
</dbReference>
<dbReference type="RefSeq" id="WP_386776580.1">
    <property type="nucleotide sequence ID" value="NZ_JBHRUG010000047.1"/>
</dbReference>
<keyword evidence="1" id="KW-0732">Signal</keyword>
<dbReference type="SMART" id="SM00155">
    <property type="entry name" value="PLDc"/>
    <property type="match status" value="2"/>
</dbReference>
<evidence type="ECO:0000256" key="1">
    <source>
        <dbReference type="SAM" id="SignalP"/>
    </source>
</evidence>
<accession>A0ABV7LTY4</accession>
<evidence type="ECO:0000259" key="2">
    <source>
        <dbReference type="PROSITE" id="PS50035"/>
    </source>
</evidence>
<organism evidence="3 4">
    <name type="scientific">Litchfieldella rifensis</name>
    <dbReference type="NCBI Taxonomy" id="762643"/>
    <lineage>
        <taxon>Bacteria</taxon>
        <taxon>Pseudomonadati</taxon>
        <taxon>Pseudomonadota</taxon>
        <taxon>Gammaproteobacteria</taxon>
        <taxon>Oceanospirillales</taxon>
        <taxon>Halomonadaceae</taxon>
        <taxon>Litchfieldella</taxon>
    </lineage>
</organism>
<dbReference type="PROSITE" id="PS50035">
    <property type="entry name" value="PLD"/>
    <property type="match status" value="2"/>
</dbReference>
<feature type="domain" description="PLD phosphodiesterase" evidence="2">
    <location>
        <begin position="405"/>
        <end position="432"/>
    </location>
</feature>
<feature type="domain" description="PLD phosphodiesterase" evidence="2">
    <location>
        <begin position="168"/>
        <end position="195"/>
    </location>
</feature>
<dbReference type="InterPro" id="IPR025202">
    <property type="entry name" value="PLD-like_dom"/>
</dbReference>
<reference evidence="4" key="1">
    <citation type="journal article" date="2019" name="Int. J. Syst. Evol. Microbiol.">
        <title>The Global Catalogue of Microorganisms (GCM) 10K type strain sequencing project: providing services to taxonomists for standard genome sequencing and annotation.</title>
        <authorList>
            <consortium name="The Broad Institute Genomics Platform"/>
            <consortium name="The Broad Institute Genome Sequencing Center for Infectious Disease"/>
            <person name="Wu L."/>
            <person name="Ma J."/>
        </authorList>
    </citation>
    <scope>NUCLEOTIDE SEQUENCE [LARGE SCALE GENOMIC DNA]</scope>
    <source>
        <strain evidence="4">CECT 7698</strain>
    </source>
</reference>
<feature type="chain" id="PRO_5045258682" evidence="1">
    <location>
        <begin position="24"/>
        <end position="513"/>
    </location>
</feature>